<comment type="cofactor">
    <cofactor evidence="1">
        <name>a divalent metal cation</name>
        <dbReference type="ChEBI" id="CHEBI:60240"/>
    </cofactor>
</comment>
<dbReference type="InterPro" id="IPR024654">
    <property type="entry name" value="Calcineurin-like_PHP_lpxH"/>
</dbReference>
<comment type="similarity">
    <text evidence="1">Belongs to the metallophosphoesterase superfamily. YfcE family.</text>
</comment>
<dbReference type="GO" id="GO:0016787">
    <property type="term" value="F:hydrolase activity"/>
    <property type="evidence" value="ECO:0007669"/>
    <property type="project" value="UniProtKB-UniRule"/>
</dbReference>
<organism evidence="3 4">
    <name type="scientific">Halogranum amylolyticum</name>
    <dbReference type="NCBI Taxonomy" id="660520"/>
    <lineage>
        <taxon>Archaea</taxon>
        <taxon>Methanobacteriati</taxon>
        <taxon>Methanobacteriota</taxon>
        <taxon>Stenosarchaea group</taxon>
        <taxon>Halobacteria</taxon>
        <taxon>Halobacteriales</taxon>
        <taxon>Haloferacaceae</taxon>
    </lineage>
</organism>
<accession>A0A1H8VY48</accession>
<dbReference type="PANTHER" id="PTHR43165:SF1">
    <property type="entry name" value="PHOSPHODIESTERASE MJ0936"/>
    <property type="match status" value="1"/>
</dbReference>
<keyword evidence="1" id="KW-0479">Metal-binding</keyword>
<dbReference type="NCBIfam" id="TIGR00040">
    <property type="entry name" value="yfcE"/>
    <property type="match status" value="1"/>
</dbReference>
<dbReference type="EC" id="3.1.4.-" evidence="1"/>
<dbReference type="InterPro" id="IPR029052">
    <property type="entry name" value="Metallo-depent_PP-like"/>
</dbReference>
<evidence type="ECO:0000256" key="1">
    <source>
        <dbReference type="RuleBase" id="RU362039"/>
    </source>
</evidence>
<reference evidence="4" key="1">
    <citation type="submission" date="2016-10" db="EMBL/GenBank/DDBJ databases">
        <authorList>
            <person name="Varghese N."/>
            <person name="Submissions S."/>
        </authorList>
    </citation>
    <scope>NUCLEOTIDE SEQUENCE [LARGE SCALE GENOMIC DNA]</scope>
    <source>
        <strain evidence="4">CGMCC 1.10121</strain>
    </source>
</reference>
<dbReference type="Gene3D" id="3.60.21.10">
    <property type="match status" value="1"/>
</dbReference>
<evidence type="ECO:0000259" key="2">
    <source>
        <dbReference type="Pfam" id="PF12850"/>
    </source>
</evidence>
<dbReference type="InterPro" id="IPR000979">
    <property type="entry name" value="Phosphodiesterase_MJ0936/Vps29"/>
</dbReference>
<dbReference type="InterPro" id="IPR053193">
    <property type="entry name" value="MetalloPDE_YfcE-like"/>
</dbReference>
<proteinExistence type="inferred from homology"/>
<dbReference type="CDD" id="cd00841">
    <property type="entry name" value="MPP_YfcE"/>
    <property type="match status" value="1"/>
</dbReference>
<dbReference type="AlphaFoldDB" id="A0A1H8VY48"/>
<dbReference type="EMBL" id="FODV01000021">
    <property type="protein sequence ID" value="SEP20382.1"/>
    <property type="molecule type" value="Genomic_DNA"/>
</dbReference>
<dbReference type="Proteomes" id="UP000199126">
    <property type="component" value="Unassembled WGS sequence"/>
</dbReference>
<keyword evidence="4" id="KW-1185">Reference proteome</keyword>
<feature type="domain" description="Calcineurin-like phosphoesterase" evidence="2">
    <location>
        <begin position="8"/>
        <end position="161"/>
    </location>
</feature>
<sequence length="170" mass="18424">MPAVIPPMLVGICSDTHDNLDLVNTAVDYFTEQDVDAVVHCGDVVAPFSATPFDAPFEFYAVRGNNDGEWNLQNAIAEFGTYLGEMGAIEFDGVDVAVYHGTSEDVVDALLGCGDYDYVLRGHTHERVHEEREGTVHVNPGGLPIPGADDEYSVTTLDTETGEVEFQRVG</sequence>
<protein>
    <recommendedName>
        <fullName evidence="1">Phosphoesterase</fullName>
        <ecNumber evidence="1">3.1.4.-</ecNumber>
    </recommendedName>
</protein>
<dbReference type="SUPFAM" id="SSF56300">
    <property type="entry name" value="Metallo-dependent phosphatases"/>
    <property type="match status" value="1"/>
</dbReference>
<dbReference type="Pfam" id="PF12850">
    <property type="entry name" value="Metallophos_2"/>
    <property type="match status" value="1"/>
</dbReference>
<name>A0A1H8VY48_9EURY</name>
<evidence type="ECO:0000313" key="4">
    <source>
        <dbReference type="Proteomes" id="UP000199126"/>
    </source>
</evidence>
<dbReference type="GO" id="GO:0046872">
    <property type="term" value="F:metal ion binding"/>
    <property type="evidence" value="ECO:0007669"/>
    <property type="project" value="UniProtKB-KW"/>
</dbReference>
<evidence type="ECO:0000313" key="3">
    <source>
        <dbReference type="EMBL" id="SEP20382.1"/>
    </source>
</evidence>
<gene>
    <name evidence="3" type="ORF">SAMN04487948_12111</name>
</gene>
<dbReference type="InterPro" id="IPR041802">
    <property type="entry name" value="MPP_YfcE"/>
</dbReference>
<dbReference type="PANTHER" id="PTHR43165">
    <property type="entry name" value="METALLOPHOSPHOESTERASE"/>
    <property type="match status" value="1"/>
</dbReference>